<name>A0A0C3BFA3_HEBCY</name>
<proteinExistence type="predicted"/>
<sequence length="55" mass="6124">MPQTSEGVYVAKYLDISPIDVIRNDGSSAREDGMEFTVFDAVTRVMCQPRPVVTM</sequence>
<accession>A0A0C3BFA3</accession>
<dbReference type="EMBL" id="KN831820">
    <property type="protein sequence ID" value="KIM35470.1"/>
    <property type="molecule type" value="Genomic_DNA"/>
</dbReference>
<dbReference type="Proteomes" id="UP000053424">
    <property type="component" value="Unassembled WGS sequence"/>
</dbReference>
<evidence type="ECO:0000313" key="2">
    <source>
        <dbReference type="Proteomes" id="UP000053424"/>
    </source>
</evidence>
<organism evidence="1 2">
    <name type="scientific">Hebeloma cylindrosporum</name>
    <dbReference type="NCBI Taxonomy" id="76867"/>
    <lineage>
        <taxon>Eukaryota</taxon>
        <taxon>Fungi</taxon>
        <taxon>Dikarya</taxon>
        <taxon>Basidiomycota</taxon>
        <taxon>Agaricomycotina</taxon>
        <taxon>Agaricomycetes</taxon>
        <taxon>Agaricomycetidae</taxon>
        <taxon>Agaricales</taxon>
        <taxon>Agaricineae</taxon>
        <taxon>Hymenogastraceae</taxon>
        <taxon>Hebeloma</taxon>
    </lineage>
</organism>
<reference evidence="2" key="2">
    <citation type="submission" date="2015-01" db="EMBL/GenBank/DDBJ databases">
        <title>Evolutionary Origins and Diversification of the Mycorrhizal Mutualists.</title>
        <authorList>
            <consortium name="DOE Joint Genome Institute"/>
            <consortium name="Mycorrhizal Genomics Consortium"/>
            <person name="Kohler A."/>
            <person name="Kuo A."/>
            <person name="Nagy L.G."/>
            <person name="Floudas D."/>
            <person name="Copeland A."/>
            <person name="Barry K.W."/>
            <person name="Cichocki N."/>
            <person name="Veneault-Fourrey C."/>
            <person name="LaButti K."/>
            <person name="Lindquist E.A."/>
            <person name="Lipzen A."/>
            <person name="Lundell T."/>
            <person name="Morin E."/>
            <person name="Murat C."/>
            <person name="Riley R."/>
            <person name="Ohm R."/>
            <person name="Sun H."/>
            <person name="Tunlid A."/>
            <person name="Henrissat B."/>
            <person name="Grigoriev I.V."/>
            <person name="Hibbett D.S."/>
            <person name="Martin F."/>
        </authorList>
    </citation>
    <scope>NUCLEOTIDE SEQUENCE [LARGE SCALE GENOMIC DNA]</scope>
    <source>
        <strain evidence="2">h7</strain>
    </source>
</reference>
<dbReference type="AlphaFoldDB" id="A0A0C3BFA3"/>
<protein>
    <submittedName>
        <fullName evidence="1">Uncharacterized protein</fullName>
    </submittedName>
</protein>
<dbReference type="HOGENOM" id="CLU_3032589_0_0_1"/>
<gene>
    <name evidence="1" type="ORF">M413DRAFT_348807</name>
</gene>
<keyword evidence="2" id="KW-1185">Reference proteome</keyword>
<reference evidence="1 2" key="1">
    <citation type="submission" date="2014-04" db="EMBL/GenBank/DDBJ databases">
        <authorList>
            <consortium name="DOE Joint Genome Institute"/>
            <person name="Kuo A."/>
            <person name="Gay G."/>
            <person name="Dore J."/>
            <person name="Kohler A."/>
            <person name="Nagy L.G."/>
            <person name="Floudas D."/>
            <person name="Copeland A."/>
            <person name="Barry K.W."/>
            <person name="Cichocki N."/>
            <person name="Veneault-Fourrey C."/>
            <person name="LaButti K."/>
            <person name="Lindquist E.A."/>
            <person name="Lipzen A."/>
            <person name="Lundell T."/>
            <person name="Morin E."/>
            <person name="Murat C."/>
            <person name="Sun H."/>
            <person name="Tunlid A."/>
            <person name="Henrissat B."/>
            <person name="Grigoriev I.V."/>
            <person name="Hibbett D.S."/>
            <person name="Martin F."/>
            <person name="Nordberg H.P."/>
            <person name="Cantor M.N."/>
            <person name="Hua S.X."/>
        </authorList>
    </citation>
    <scope>NUCLEOTIDE SEQUENCE [LARGE SCALE GENOMIC DNA]</scope>
    <source>
        <strain evidence="2">h7</strain>
    </source>
</reference>
<evidence type="ECO:0000313" key="1">
    <source>
        <dbReference type="EMBL" id="KIM35470.1"/>
    </source>
</evidence>